<name>A0ACD4REM6_9BACI</name>
<sequence length="539" mass="61366">MKFRSIAIIHIVLFLLSVLFHAGPWYFLLLTAAQLVYVPLVLQLVMKKGDWFYKLYPYVSIPGYASVFILQITGENSLDVFFAGVYLFFTIIAAVYGCSRFLSRGFIHFEEFSVDMGLFSLMVGGAWFFAHTADIETGFSPIIRWLTGIHFHYSSFLLPIFAGFLGRISKPPFYRLSTSILIVSPIIVALGITFSVWLELLSVLFYIVGIYGLIYLSFNVPLHQAKWLIRLSFSSLGITILFSLAYALGNVWGDFTVTITFMLTFHGILNCGLFALLGVIGWSIFTPSAPDAAPFPISKVRGKKVIGEKILDKIADKNSAEYDGLVDNMGIYEPHISLKTLSKDIISFYENTNQYRLLAEVKWHNWFKPFAILYRLFSRQVKQINLPVSSKQAEMTGNIYPVKKEHDERESARAWVRKVNGETAFVALYSYHRTNEITYMNIALPLPGSAMIGILELKQNGQNLQLSSKREKPDSDAGVYLAYKQYLFKLPIEEVFQVLEAPRGGLTAKHKMWIFSIPFLTIHYSIVKRYPPPLMEHDR</sequence>
<keyword evidence="2" id="KW-1185">Reference proteome</keyword>
<protein>
    <submittedName>
        <fullName evidence="1">YndJ family protein</fullName>
    </submittedName>
</protein>
<gene>
    <name evidence="1" type="ORF">QLQ22_06385</name>
</gene>
<dbReference type="EMBL" id="CP126116">
    <property type="protein sequence ID" value="WHZ58963.1"/>
    <property type="molecule type" value="Genomic_DNA"/>
</dbReference>
<reference evidence="2" key="1">
    <citation type="journal article" date="2025" name="Aquaculture">
        <title>Assessment of the bioflocculant production and safety properties of Metabacillus hrfriensis sp. nov. based on phenotypic and whole-genome sequencing analysis.</title>
        <authorList>
            <person name="Zhang R."/>
            <person name="Zhao Z."/>
            <person name="Luo L."/>
            <person name="Wang S."/>
            <person name="Guo K."/>
            <person name="Xu W."/>
        </authorList>
    </citation>
    <scope>NUCLEOTIDE SEQUENCE [LARGE SCALE GENOMIC DNA]</scope>
    <source>
        <strain evidence="2">CT-WN-B3</strain>
    </source>
</reference>
<accession>A0ACD4REM6</accession>
<evidence type="ECO:0000313" key="2">
    <source>
        <dbReference type="Proteomes" id="UP001226091"/>
    </source>
</evidence>
<evidence type="ECO:0000313" key="1">
    <source>
        <dbReference type="EMBL" id="WHZ58963.1"/>
    </source>
</evidence>
<dbReference type="Proteomes" id="UP001226091">
    <property type="component" value="Chromosome"/>
</dbReference>
<organism evidence="1 2">
    <name type="scientific">Metabacillus hrfriensis</name>
    <dbReference type="NCBI Taxonomy" id="3048891"/>
    <lineage>
        <taxon>Bacteria</taxon>
        <taxon>Bacillati</taxon>
        <taxon>Bacillota</taxon>
        <taxon>Bacilli</taxon>
        <taxon>Bacillales</taxon>
        <taxon>Bacillaceae</taxon>
        <taxon>Metabacillus</taxon>
    </lineage>
</organism>
<proteinExistence type="predicted"/>